<evidence type="ECO:0000256" key="6">
    <source>
        <dbReference type="ARBA" id="ARBA00034078"/>
    </source>
</evidence>
<comment type="similarity">
    <text evidence="1">Belongs to the adrenodoxin/putidaredoxin family.</text>
</comment>
<sequence length="104" mass="10884">MPVIKYVQADGRAFEVDVPLGSSVMQGAVDNLIDGIAAECGGACSCATCEVHVDEAWMKIVGEACDIESDMLSASSGLRSNRRLSCQIEITPELDGLVVAIPAL</sequence>
<comment type="caution">
    <text evidence="8">The sequence shown here is derived from an EMBL/GenBank/DDBJ whole genome shotgun (WGS) entry which is preliminary data.</text>
</comment>
<dbReference type="PROSITE" id="PS51085">
    <property type="entry name" value="2FE2S_FER_2"/>
    <property type="match status" value="1"/>
</dbReference>
<dbReference type="InterPro" id="IPR001041">
    <property type="entry name" value="2Fe-2S_ferredoxin-type"/>
</dbReference>
<dbReference type="RefSeq" id="WP_087645577.1">
    <property type="nucleotide sequence ID" value="NZ_FCON02000035.1"/>
</dbReference>
<dbReference type="GO" id="GO:0051537">
    <property type="term" value="F:2 iron, 2 sulfur cluster binding"/>
    <property type="evidence" value="ECO:0007669"/>
    <property type="project" value="UniProtKB-KW"/>
</dbReference>
<dbReference type="EMBL" id="FCON02000035">
    <property type="protein sequence ID" value="SAL64095.1"/>
    <property type="molecule type" value="Genomic_DNA"/>
</dbReference>
<organism evidence="8 9">
    <name type="scientific">Caballeronia choica</name>
    <dbReference type="NCBI Taxonomy" id="326476"/>
    <lineage>
        <taxon>Bacteria</taxon>
        <taxon>Pseudomonadati</taxon>
        <taxon>Pseudomonadota</taxon>
        <taxon>Betaproteobacteria</taxon>
        <taxon>Burkholderiales</taxon>
        <taxon>Burkholderiaceae</taxon>
        <taxon>Caballeronia</taxon>
    </lineage>
</organism>
<dbReference type="Pfam" id="PF00111">
    <property type="entry name" value="Fer2"/>
    <property type="match status" value="1"/>
</dbReference>
<keyword evidence="3" id="KW-0479">Metal-binding</keyword>
<dbReference type="CDD" id="cd00207">
    <property type="entry name" value="fer2"/>
    <property type="match status" value="1"/>
</dbReference>
<dbReference type="GO" id="GO:0140647">
    <property type="term" value="P:P450-containing electron transport chain"/>
    <property type="evidence" value="ECO:0007669"/>
    <property type="project" value="InterPro"/>
</dbReference>
<accession>A0A158J5R0</accession>
<dbReference type="GO" id="GO:0005829">
    <property type="term" value="C:cytosol"/>
    <property type="evidence" value="ECO:0007669"/>
    <property type="project" value="TreeGrafter"/>
</dbReference>
<dbReference type="GO" id="GO:0046872">
    <property type="term" value="F:metal ion binding"/>
    <property type="evidence" value="ECO:0007669"/>
    <property type="project" value="UniProtKB-KW"/>
</dbReference>
<dbReference type="SUPFAM" id="SSF54292">
    <property type="entry name" value="2Fe-2S ferredoxin-like"/>
    <property type="match status" value="1"/>
</dbReference>
<proteinExistence type="inferred from homology"/>
<dbReference type="GO" id="GO:0009055">
    <property type="term" value="F:electron transfer activity"/>
    <property type="evidence" value="ECO:0007669"/>
    <property type="project" value="TreeGrafter"/>
</dbReference>
<dbReference type="InterPro" id="IPR012675">
    <property type="entry name" value="Beta-grasp_dom_sf"/>
</dbReference>
<name>A0A158J5R0_9BURK</name>
<dbReference type="PANTHER" id="PTHR23426">
    <property type="entry name" value="FERREDOXIN/ADRENODOXIN"/>
    <property type="match status" value="1"/>
</dbReference>
<evidence type="ECO:0000259" key="7">
    <source>
        <dbReference type="PROSITE" id="PS51085"/>
    </source>
</evidence>
<dbReference type="InterPro" id="IPR036010">
    <property type="entry name" value="2Fe-2S_ferredoxin-like_sf"/>
</dbReference>
<evidence type="ECO:0000313" key="8">
    <source>
        <dbReference type="EMBL" id="SAL64095.1"/>
    </source>
</evidence>
<keyword evidence="4" id="KW-0408">Iron</keyword>
<evidence type="ECO:0000256" key="3">
    <source>
        <dbReference type="ARBA" id="ARBA00022723"/>
    </source>
</evidence>
<feature type="domain" description="2Fe-2S ferredoxin-type" evidence="7">
    <location>
        <begin position="2"/>
        <end position="104"/>
    </location>
</feature>
<keyword evidence="5" id="KW-0411">Iron-sulfur</keyword>
<keyword evidence="9" id="KW-1185">Reference proteome</keyword>
<evidence type="ECO:0000256" key="2">
    <source>
        <dbReference type="ARBA" id="ARBA00022714"/>
    </source>
</evidence>
<evidence type="ECO:0000256" key="1">
    <source>
        <dbReference type="ARBA" id="ARBA00010914"/>
    </source>
</evidence>
<evidence type="ECO:0000256" key="4">
    <source>
        <dbReference type="ARBA" id="ARBA00023004"/>
    </source>
</evidence>
<reference evidence="8" key="1">
    <citation type="submission" date="2016-01" db="EMBL/GenBank/DDBJ databases">
        <authorList>
            <person name="Peeters C."/>
        </authorList>
    </citation>
    <scope>NUCLEOTIDE SEQUENCE [LARGE SCALE GENOMIC DNA]</scope>
    <source>
        <strain evidence="8">LMG 22940</strain>
    </source>
</reference>
<protein>
    <submittedName>
        <fullName evidence="8">Terpredoxin</fullName>
    </submittedName>
</protein>
<gene>
    <name evidence="8" type="primary">terPB</name>
    <name evidence="8" type="ORF">AWB68_03470</name>
</gene>
<evidence type="ECO:0000313" key="9">
    <source>
        <dbReference type="Proteomes" id="UP000054770"/>
    </source>
</evidence>
<dbReference type="Proteomes" id="UP000054770">
    <property type="component" value="Unassembled WGS sequence"/>
</dbReference>
<dbReference type="Gene3D" id="3.10.20.30">
    <property type="match status" value="1"/>
</dbReference>
<dbReference type="InterPro" id="IPR001055">
    <property type="entry name" value="Adrenodoxin-like"/>
</dbReference>
<evidence type="ECO:0000256" key="5">
    <source>
        <dbReference type="ARBA" id="ARBA00023014"/>
    </source>
</evidence>
<dbReference type="PANTHER" id="PTHR23426:SF65">
    <property type="entry name" value="FERREDOXIN-2, MITOCHONDRIAL"/>
    <property type="match status" value="1"/>
</dbReference>
<dbReference type="OrthoDB" id="9799640at2"/>
<keyword evidence="2" id="KW-0001">2Fe-2S</keyword>
<comment type="cofactor">
    <cofactor evidence="6">
        <name>[2Fe-2S] cluster</name>
        <dbReference type="ChEBI" id="CHEBI:190135"/>
    </cofactor>
</comment>
<dbReference type="AlphaFoldDB" id="A0A158J5R0"/>